<dbReference type="InterPro" id="IPR036034">
    <property type="entry name" value="PDZ_sf"/>
</dbReference>
<dbReference type="Pfam" id="PF13180">
    <property type="entry name" value="PDZ_2"/>
    <property type="match status" value="1"/>
</dbReference>
<dbReference type="SMART" id="SM00228">
    <property type="entry name" value="PDZ"/>
    <property type="match status" value="1"/>
</dbReference>
<dbReference type="RefSeq" id="WP_009533960.1">
    <property type="nucleotide sequence ID" value="NZ_KE148312.1"/>
</dbReference>
<reference evidence="4" key="2">
    <citation type="submission" date="2013-03" db="EMBL/GenBank/DDBJ databases">
        <title>The Genome Sequence of Oribacterium sp. ACB1.</title>
        <authorList>
            <consortium name="The Broad Institute Genomics Platform"/>
            <consortium name="The Broad Institute Genome Sequencing Center for Infectious Disease"/>
            <person name="Earl A."/>
            <person name="Ward D."/>
            <person name="Feldgarden M."/>
            <person name="Gevers D."/>
            <person name="Sizova M."/>
            <person name="Hazen A."/>
            <person name="Epstein S."/>
            <person name="Walker B."/>
            <person name="Young S."/>
            <person name="Zeng Q."/>
            <person name="Gargeya S."/>
            <person name="Fitzgerald M."/>
            <person name="Haas B."/>
            <person name="Abouelleil A."/>
            <person name="Allen A.W."/>
            <person name="Alvarado L."/>
            <person name="Arachchi H.M."/>
            <person name="Berlin A.M."/>
            <person name="Chapman S.B."/>
            <person name="Gainer-Dewar J."/>
            <person name="Goldberg J."/>
            <person name="Griggs A."/>
            <person name="Gujja S."/>
            <person name="Hansen M."/>
            <person name="Howarth C."/>
            <person name="Imamovic A."/>
            <person name="Ireland A."/>
            <person name="Larimer J."/>
            <person name="McCowan C."/>
            <person name="Murphy C."/>
            <person name="Pearson M."/>
            <person name="Poon T.W."/>
            <person name="Priest M."/>
            <person name="Roberts A."/>
            <person name="Saif S."/>
            <person name="Shea T."/>
            <person name="Sisk P."/>
            <person name="Sykes S."/>
            <person name="Wortman J."/>
            <person name="Nusbaum C."/>
            <person name="Birren B."/>
        </authorList>
    </citation>
    <scope>NUCLEOTIDE SEQUENCE [LARGE SCALE GENOMIC DNA]</scope>
    <source>
        <strain evidence="4">ACB1</strain>
    </source>
</reference>
<evidence type="ECO:0000256" key="1">
    <source>
        <dbReference type="SAM" id="MobiDB-lite"/>
    </source>
</evidence>
<keyword evidence="2" id="KW-1133">Transmembrane helix</keyword>
<dbReference type="PROSITE" id="PS50106">
    <property type="entry name" value="PDZ"/>
    <property type="match status" value="1"/>
</dbReference>
<feature type="domain" description="PDZ" evidence="3">
    <location>
        <begin position="299"/>
        <end position="391"/>
    </location>
</feature>
<evidence type="ECO:0000256" key="2">
    <source>
        <dbReference type="SAM" id="Phobius"/>
    </source>
</evidence>
<dbReference type="InterPro" id="IPR001478">
    <property type="entry name" value="PDZ"/>
</dbReference>
<feature type="transmembrane region" description="Helical" evidence="2">
    <location>
        <begin position="25"/>
        <end position="50"/>
    </location>
</feature>
<feature type="compositionally biased region" description="Acidic residues" evidence="1">
    <location>
        <begin position="68"/>
        <end position="80"/>
    </location>
</feature>
<name>G9WK46_9FIRM</name>
<organism evidence="4 5">
    <name type="scientific">Oribacterium parvum ACB1</name>
    <dbReference type="NCBI Taxonomy" id="796943"/>
    <lineage>
        <taxon>Bacteria</taxon>
        <taxon>Bacillati</taxon>
        <taxon>Bacillota</taxon>
        <taxon>Clostridia</taxon>
        <taxon>Lachnospirales</taxon>
        <taxon>Lachnospiraceae</taxon>
        <taxon>Oribacterium</taxon>
    </lineage>
</organism>
<evidence type="ECO:0000259" key="3">
    <source>
        <dbReference type="PROSITE" id="PS50106"/>
    </source>
</evidence>
<dbReference type="EMBL" id="AFZC02000003">
    <property type="protein sequence ID" value="EHL14243.1"/>
    <property type="molecule type" value="Genomic_DNA"/>
</dbReference>
<dbReference type="Gene3D" id="2.30.42.10">
    <property type="match status" value="1"/>
</dbReference>
<keyword evidence="2" id="KW-0812">Transmembrane</keyword>
<dbReference type="HOGENOM" id="CLU_020120_5_0_9"/>
<keyword evidence="2" id="KW-0472">Membrane</keyword>
<evidence type="ECO:0000313" key="5">
    <source>
        <dbReference type="Proteomes" id="UP000018461"/>
    </source>
</evidence>
<gene>
    <name evidence="4" type="ORF">HMPREF9625_00086</name>
</gene>
<dbReference type="AlphaFoldDB" id="G9WK46"/>
<feature type="region of interest" description="Disordered" evidence="1">
    <location>
        <begin position="61"/>
        <end position="80"/>
    </location>
</feature>
<proteinExistence type="predicted"/>
<dbReference type="Proteomes" id="UP000018461">
    <property type="component" value="Unassembled WGS sequence"/>
</dbReference>
<reference evidence="4" key="1">
    <citation type="submission" date="2011-08" db="EMBL/GenBank/DDBJ databases">
        <authorList>
            <consortium name="The Broad Institute Genome Sequencing Platform"/>
            <person name="Earl A."/>
            <person name="Ward D."/>
            <person name="Feldgarden M."/>
            <person name="Gevers D."/>
            <person name="Sizova M."/>
            <person name="Hazen A."/>
            <person name="Epstein S."/>
            <person name="Young S.K."/>
            <person name="Zeng Q."/>
            <person name="Gargeya S."/>
            <person name="Fitzgerald M."/>
            <person name="Haas B."/>
            <person name="Abouelleil A."/>
            <person name="Alvarado L."/>
            <person name="Arachchi H.M."/>
            <person name="Berlin A."/>
            <person name="Brown A."/>
            <person name="Chapman S.B."/>
            <person name="Chen Z."/>
            <person name="Dunbar C."/>
            <person name="Freedman E."/>
            <person name="Gearin G."/>
            <person name="Gellesch M."/>
            <person name="Goldberg J."/>
            <person name="Griggs A."/>
            <person name="Gujja S."/>
            <person name="Heiman D."/>
            <person name="Howarth C."/>
            <person name="Larson L."/>
            <person name="Lui A."/>
            <person name="MacDonald P.J.P."/>
            <person name="Montmayeur A."/>
            <person name="Murphy C."/>
            <person name="Neiman D."/>
            <person name="Pearson M."/>
            <person name="Priest M."/>
            <person name="Roberts A."/>
            <person name="Saif S."/>
            <person name="Shea T."/>
            <person name="Shenoy N."/>
            <person name="Sisk P."/>
            <person name="Stolte C."/>
            <person name="Sykes S."/>
            <person name="Wortman J."/>
            <person name="Nusbaum C."/>
            <person name="Birren B."/>
        </authorList>
    </citation>
    <scope>NUCLEOTIDE SEQUENCE</scope>
    <source>
        <strain evidence="4">ACB1</strain>
    </source>
</reference>
<dbReference type="STRING" id="796943.HMPREF9625_00086"/>
<evidence type="ECO:0000313" key="4">
    <source>
        <dbReference type="EMBL" id="EHL14243.1"/>
    </source>
</evidence>
<dbReference type="PATRIC" id="fig|796943.3.peg.95"/>
<keyword evidence="5" id="KW-1185">Reference proteome</keyword>
<sequence length="407" mass="45179">MEEKDFIKEKIVGQKGSWKKRGKKVILLFLSGMIFSLGAFLTAAFLFPLLPKTEKKKEKETVAFSESESTELESSTEETEAIEDVVQSEIQKFDFPISAYDSMMGNLKNIIQEGEKSLVDVEISSGGADLLTKEKKQGNGIILEKTGDSLFVLFPWNSEEGEEYRIHFFREKEVEGTKVSESKKDGILILSVPLSAFNEKEMEKLSLIPRGNSRLLQRGETLIGIGAPSGKLYSTVFSYVSYLSYEEPAIDGILEEIELQLAEKGEGNIFFLNTAGQLVGFARGSEESYPRITGLSDCLEYLARLSNGNALPYLGIRVQNTTKKMAELGIPEGIYISEVEEGSPAYNAGIQPGDVLKKGNGEELSSVKTFQEALLKQNPGEIYRIAVLRYNGKEYVELEFSCPLGTR</sequence>
<accession>G9WK46</accession>
<comment type="caution">
    <text evidence="4">The sequence shown here is derived from an EMBL/GenBank/DDBJ whole genome shotgun (WGS) entry which is preliminary data.</text>
</comment>
<dbReference type="SUPFAM" id="SSF50156">
    <property type="entry name" value="PDZ domain-like"/>
    <property type="match status" value="1"/>
</dbReference>
<protein>
    <recommendedName>
        <fullName evidence="3">PDZ domain-containing protein</fullName>
    </recommendedName>
</protein>